<evidence type="ECO:0000313" key="1">
    <source>
        <dbReference type="EMBL" id="KAL2552249.1"/>
    </source>
</evidence>
<protein>
    <submittedName>
        <fullName evidence="1">Pentatricopeptide repeat-containing protein</fullName>
    </submittedName>
</protein>
<proteinExistence type="predicted"/>
<sequence length="130" mass="14440">MSGIMGGSIQGPVNAIAPTGLTRSSSSRQYNFLATPKPNKLKVKSCARISSPKSSGSITTQKNMFQNFKLLKSVELDIFVTSDDDDEMSEGFFEAIEELGRMTWEPFDVLEEMNDNLLAHELPLVLVYFL</sequence>
<dbReference type="EMBL" id="JBFOLJ010000002">
    <property type="protein sequence ID" value="KAL2552249.1"/>
    <property type="molecule type" value="Genomic_DNA"/>
</dbReference>
<reference evidence="2" key="1">
    <citation type="submission" date="2024-07" db="EMBL/GenBank/DDBJ databases">
        <title>Two chromosome-level genome assemblies of Korean endemic species Abeliophyllum distichum and Forsythia ovata (Oleaceae).</title>
        <authorList>
            <person name="Jang H."/>
        </authorList>
    </citation>
    <scope>NUCLEOTIDE SEQUENCE [LARGE SCALE GENOMIC DNA]</scope>
</reference>
<evidence type="ECO:0000313" key="2">
    <source>
        <dbReference type="Proteomes" id="UP001604277"/>
    </source>
</evidence>
<organism evidence="1 2">
    <name type="scientific">Forsythia ovata</name>
    <dbReference type="NCBI Taxonomy" id="205694"/>
    <lineage>
        <taxon>Eukaryota</taxon>
        <taxon>Viridiplantae</taxon>
        <taxon>Streptophyta</taxon>
        <taxon>Embryophyta</taxon>
        <taxon>Tracheophyta</taxon>
        <taxon>Spermatophyta</taxon>
        <taxon>Magnoliopsida</taxon>
        <taxon>eudicotyledons</taxon>
        <taxon>Gunneridae</taxon>
        <taxon>Pentapetalae</taxon>
        <taxon>asterids</taxon>
        <taxon>lamiids</taxon>
        <taxon>Lamiales</taxon>
        <taxon>Oleaceae</taxon>
        <taxon>Forsythieae</taxon>
        <taxon>Forsythia</taxon>
    </lineage>
</organism>
<accession>A0ABD1WRF4</accession>
<name>A0ABD1WRF4_9LAMI</name>
<dbReference type="Proteomes" id="UP001604277">
    <property type="component" value="Unassembled WGS sequence"/>
</dbReference>
<gene>
    <name evidence="1" type="ORF">Fot_05868</name>
</gene>
<dbReference type="PANTHER" id="PTHR47880:SF1">
    <property type="entry name" value="OS05G0353300 PROTEIN"/>
    <property type="match status" value="1"/>
</dbReference>
<keyword evidence="2" id="KW-1185">Reference proteome</keyword>
<dbReference type="AlphaFoldDB" id="A0ABD1WRF4"/>
<comment type="caution">
    <text evidence="1">The sequence shown here is derived from an EMBL/GenBank/DDBJ whole genome shotgun (WGS) entry which is preliminary data.</text>
</comment>
<dbReference type="PANTHER" id="PTHR47880">
    <property type="entry name" value="OS05G0353300 PROTEIN"/>
    <property type="match status" value="1"/>
</dbReference>